<dbReference type="GO" id="GO:0008233">
    <property type="term" value="F:peptidase activity"/>
    <property type="evidence" value="ECO:0007669"/>
    <property type="project" value="InterPro"/>
</dbReference>
<dbReference type="Pfam" id="PF02557">
    <property type="entry name" value="VanY"/>
    <property type="match status" value="1"/>
</dbReference>
<proteinExistence type="predicted"/>
<protein>
    <recommendedName>
        <fullName evidence="2">D-alanyl-D-alanine carboxypeptidase-like core domain-containing protein</fullName>
    </recommendedName>
</protein>
<evidence type="ECO:0000313" key="4">
    <source>
        <dbReference type="Proteomes" id="UP000444980"/>
    </source>
</evidence>
<dbReference type="OrthoDB" id="3293184at2"/>
<evidence type="ECO:0000313" key="3">
    <source>
        <dbReference type="EMBL" id="GED96587.1"/>
    </source>
</evidence>
<dbReference type="CDD" id="cd14846">
    <property type="entry name" value="Peptidase_M15_like"/>
    <property type="match status" value="1"/>
</dbReference>
<gene>
    <name evidence="3" type="ORF">nbrc107697_06260</name>
</gene>
<dbReference type="Gene3D" id="3.30.1380.10">
    <property type="match status" value="1"/>
</dbReference>
<dbReference type="EMBL" id="BJOU01000001">
    <property type="protein sequence ID" value="GED96587.1"/>
    <property type="molecule type" value="Genomic_DNA"/>
</dbReference>
<name>A0A7M3SVB3_9ACTN</name>
<reference evidence="4" key="1">
    <citation type="submission" date="2019-06" db="EMBL/GenBank/DDBJ databases">
        <title>Gordonia isolated from sludge of a wastewater treatment plant.</title>
        <authorList>
            <person name="Tamura T."/>
            <person name="Aoyama K."/>
            <person name="Kang Y."/>
            <person name="Saito S."/>
            <person name="Akiyama N."/>
            <person name="Yazawa K."/>
            <person name="Gonoi T."/>
            <person name="Mikami Y."/>
        </authorList>
    </citation>
    <scope>NUCLEOTIDE SEQUENCE [LARGE SCALE GENOMIC DNA]</scope>
    <source>
        <strain evidence="4">NBRC 107697</strain>
    </source>
</reference>
<keyword evidence="4" id="KW-1185">Reference proteome</keyword>
<dbReference type="GO" id="GO:0006508">
    <property type="term" value="P:proteolysis"/>
    <property type="evidence" value="ECO:0007669"/>
    <property type="project" value="InterPro"/>
</dbReference>
<dbReference type="RefSeq" id="WP_161926033.1">
    <property type="nucleotide sequence ID" value="NZ_BJOU01000001.1"/>
</dbReference>
<accession>A0A7M3SVB3</accession>
<sequence>MPLFHRRLAAGVVLGMALLAPTAVAAPAGAAPSTTTGLTPQLATAYRMAKAQATREGVPLWITSGKRSWAEQNQLWREGIATYGSPGAASRWVLPPNRSTHVTGRAIDVGPQRGALWLARNGNRWGLCRTYANEWWHFEVATIPHTACPPMRPSAAHR</sequence>
<dbReference type="InterPro" id="IPR052179">
    <property type="entry name" value="DD-CPase-like"/>
</dbReference>
<dbReference type="Proteomes" id="UP000444980">
    <property type="component" value="Unassembled WGS sequence"/>
</dbReference>
<dbReference type="PANTHER" id="PTHR34385">
    <property type="entry name" value="D-ALANYL-D-ALANINE CARBOXYPEPTIDASE"/>
    <property type="match status" value="1"/>
</dbReference>
<feature type="chain" id="PRO_5029870846" description="D-alanyl-D-alanine carboxypeptidase-like core domain-containing protein" evidence="1">
    <location>
        <begin position="26"/>
        <end position="158"/>
    </location>
</feature>
<dbReference type="PANTHER" id="PTHR34385:SF1">
    <property type="entry name" value="PEPTIDOGLYCAN L-ALANYL-D-GLUTAMATE ENDOPEPTIDASE CWLK"/>
    <property type="match status" value="1"/>
</dbReference>
<dbReference type="InterPro" id="IPR009045">
    <property type="entry name" value="Zn_M74/Hedgehog-like"/>
</dbReference>
<feature type="signal peptide" evidence="1">
    <location>
        <begin position="1"/>
        <end position="25"/>
    </location>
</feature>
<feature type="domain" description="D-alanyl-D-alanine carboxypeptidase-like core" evidence="2">
    <location>
        <begin position="38"/>
        <end position="114"/>
    </location>
</feature>
<keyword evidence="1" id="KW-0732">Signal</keyword>
<dbReference type="InterPro" id="IPR003709">
    <property type="entry name" value="VanY-like_core_dom"/>
</dbReference>
<dbReference type="AlphaFoldDB" id="A0A7M3SVB3"/>
<evidence type="ECO:0000256" key="1">
    <source>
        <dbReference type="SAM" id="SignalP"/>
    </source>
</evidence>
<evidence type="ECO:0000259" key="2">
    <source>
        <dbReference type="Pfam" id="PF02557"/>
    </source>
</evidence>
<dbReference type="SUPFAM" id="SSF55166">
    <property type="entry name" value="Hedgehog/DD-peptidase"/>
    <property type="match status" value="1"/>
</dbReference>
<organism evidence="3 4">
    <name type="scientific">Gordonia crocea</name>
    <dbReference type="NCBI Taxonomy" id="589162"/>
    <lineage>
        <taxon>Bacteria</taxon>
        <taxon>Bacillati</taxon>
        <taxon>Actinomycetota</taxon>
        <taxon>Actinomycetes</taxon>
        <taxon>Mycobacteriales</taxon>
        <taxon>Gordoniaceae</taxon>
        <taxon>Gordonia</taxon>
    </lineage>
</organism>
<comment type="caution">
    <text evidence="3">The sequence shown here is derived from an EMBL/GenBank/DDBJ whole genome shotgun (WGS) entry which is preliminary data.</text>
</comment>